<dbReference type="InterPro" id="IPR001466">
    <property type="entry name" value="Beta-lactam-related"/>
</dbReference>
<name>A0A3B0BWX4_9FLAO</name>
<dbReference type="SUPFAM" id="SSF56601">
    <property type="entry name" value="beta-lactamase/transpeptidase-like"/>
    <property type="match status" value="1"/>
</dbReference>
<proteinExistence type="predicted"/>
<evidence type="ECO:0000313" key="3">
    <source>
        <dbReference type="Proteomes" id="UP000276603"/>
    </source>
</evidence>
<dbReference type="EMBL" id="RBCJ01000005">
    <property type="protein sequence ID" value="RKN77955.1"/>
    <property type="molecule type" value="Genomic_DNA"/>
</dbReference>
<organism evidence="2 3">
    <name type="scientific">Ulvibacterium marinum</name>
    <dbReference type="NCBI Taxonomy" id="2419782"/>
    <lineage>
        <taxon>Bacteria</taxon>
        <taxon>Pseudomonadati</taxon>
        <taxon>Bacteroidota</taxon>
        <taxon>Flavobacteriia</taxon>
        <taxon>Flavobacteriales</taxon>
        <taxon>Flavobacteriaceae</taxon>
        <taxon>Ulvibacterium</taxon>
    </lineage>
</organism>
<evidence type="ECO:0000259" key="1">
    <source>
        <dbReference type="Pfam" id="PF00144"/>
    </source>
</evidence>
<dbReference type="OrthoDB" id="9793489at2"/>
<dbReference type="Gene3D" id="3.40.710.10">
    <property type="entry name" value="DD-peptidase/beta-lactamase superfamily"/>
    <property type="match status" value="1"/>
</dbReference>
<accession>A0A3B0BWX4</accession>
<keyword evidence="3" id="KW-1185">Reference proteome</keyword>
<dbReference type="Pfam" id="PF00144">
    <property type="entry name" value="Beta-lactamase"/>
    <property type="match status" value="1"/>
</dbReference>
<gene>
    <name evidence="2" type="ORF">D7Z94_22320</name>
</gene>
<reference evidence="2 3" key="1">
    <citation type="submission" date="2018-10" db="EMBL/GenBank/DDBJ databases">
        <title>Ulvibacterium marinum gen. nov., sp. nov., a novel marine bacterium of the family Flavobacteriaceae, isolated from a culture of the green alga Ulva prolifera.</title>
        <authorList>
            <person name="Zhang Z."/>
        </authorList>
    </citation>
    <scope>NUCLEOTIDE SEQUENCE [LARGE SCALE GENOMIC DNA]</scope>
    <source>
        <strain evidence="2 3">CCMM003</strain>
    </source>
</reference>
<comment type="caution">
    <text evidence="2">The sequence shown here is derived from an EMBL/GenBank/DDBJ whole genome shotgun (WGS) entry which is preliminary data.</text>
</comment>
<protein>
    <recommendedName>
        <fullName evidence="1">Beta-lactamase-related domain-containing protein</fullName>
    </recommendedName>
</protein>
<feature type="domain" description="Beta-lactamase-related" evidence="1">
    <location>
        <begin position="1"/>
        <end position="43"/>
    </location>
</feature>
<dbReference type="Proteomes" id="UP000276603">
    <property type="component" value="Unassembled WGS sequence"/>
</dbReference>
<dbReference type="AlphaFoldDB" id="A0A3B0BWX4"/>
<sequence length="51" mass="5765">MTKPFTAIAILKAVEDGLLDLNKKITDYLPDYPKTPGDGIKIRIFYRTLPV</sequence>
<dbReference type="InterPro" id="IPR012338">
    <property type="entry name" value="Beta-lactam/transpept-like"/>
</dbReference>
<evidence type="ECO:0000313" key="2">
    <source>
        <dbReference type="EMBL" id="RKN77955.1"/>
    </source>
</evidence>